<accession>A0A2S3QZ53</accession>
<dbReference type="PANTHER" id="PTHR11364:SF27">
    <property type="entry name" value="SULFURTRANSFERASE"/>
    <property type="match status" value="1"/>
</dbReference>
<feature type="domain" description="Rhodanese" evidence="4">
    <location>
        <begin position="162"/>
        <end position="275"/>
    </location>
</feature>
<evidence type="ECO:0000313" key="6">
    <source>
        <dbReference type="Proteomes" id="UP000237466"/>
    </source>
</evidence>
<dbReference type="InterPro" id="IPR045078">
    <property type="entry name" value="TST/MPST-like"/>
</dbReference>
<evidence type="ECO:0000259" key="4">
    <source>
        <dbReference type="PROSITE" id="PS50206"/>
    </source>
</evidence>
<keyword evidence="2" id="KW-0677">Repeat</keyword>
<feature type="transmembrane region" description="Helical" evidence="3">
    <location>
        <begin position="231"/>
        <end position="251"/>
    </location>
</feature>
<dbReference type="SMART" id="SM00450">
    <property type="entry name" value="RHOD"/>
    <property type="match status" value="2"/>
</dbReference>
<keyword evidence="3" id="KW-0472">Membrane</keyword>
<reference evidence="5 6" key="1">
    <citation type="journal article" date="2018" name="Front. Microbiol.">
        <title>Phylogeny of Vibrio vulnificus from the Analysis of the Core-Genome: Implications for Intra-Species Taxonomy.</title>
        <authorList>
            <person name="Roig F.J."/>
            <person name="Gonzalez-Candelas F."/>
            <person name="Sanjuan E."/>
            <person name="Fouz B."/>
            <person name="Feil E.J."/>
            <person name="Llorens C."/>
            <person name="Baker-Austin C."/>
            <person name="Oliver J.D."/>
            <person name="Danin-Poleg Y."/>
            <person name="Gibas C.J."/>
            <person name="Kashi Y."/>
            <person name="Gulig P.A."/>
            <person name="Morrison S.S."/>
            <person name="Amaro C."/>
        </authorList>
    </citation>
    <scope>NUCLEOTIDE SEQUENCE [LARGE SCALE GENOMIC DNA]</scope>
    <source>
        <strain evidence="5 6">CECT4608</strain>
    </source>
</reference>
<proteinExistence type="predicted"/>
<evidence type="ECO:0000256" key="2">
    <source>
        <dbReference type="ARBA" id="ARBA00022737"/>
    </source>
</evidence>
<dbReference type="InterPro" id="IPR036873">
    <property type="entry name" value="Rhodanese-like_dom_sf"/>
</dbReference>
<dbReference type="GO" id="GO:0004792">
    <property type="term" value="F:thiosulfate-cyanide sulfurtransferase activity"/>
    <property type="evidence" value="ECO:0007669"/>
    <property type="project" value="TreeGrafter"/>
</dbReference>
<dbReference type="RefSeq" id="WP_011081493.1">
    <property type="nucleotide sequence ID" value="NZ_CBCSKP010000001.1"/>
</dbReference>
<evidence type="ECO:0000313" key="5">
    <source>
        <dbReference type="EMBL" id="POB44531.1"/>
    </source>
</evidence>
<dbReference type="Proteomes" id="UP000237466">
    <property type="component" value="Unassembled WGS sequence"/>
</dbReference>
<dbReference type="PANTHER" id="PTHR11364">
    <property type="entry name" value="THIOSULFATE SULFERTANSFERASE"/>
    <property type="match status" value="1"/>
</dbReference>
<comment type="caution">
    <text evidence="5">The sequence shown here is derived from an EMBL/GenBank/DDBJ whole genome shotgun (WGS) entry which is preliminary data.</text>
</comment>
<keyword evidence="1 5" id="KW-0808">Transferase</keyword>
<dbReference type="AlphaFoldDB" id="A0A2S3QZ53"/>
<dbReference type="CDD" id="cd01448">
    <property type="entry name" value="TST_Repeat_1"/>
    <property type="match status" value="1"/>
</dbReference>
<sequence>MSPLISASELNEIKHQKNLVILDASMEFTIPNAEPKIFGKVIPGARRFDYDHEFCDLSSTLPHMMPDQATFNAKAQQIGLNNDSHIVVYDNAGTYASPRAWWMLKAMGHHNVQVLNGGLKAWIDAGFETQDNFEAVSQIGTFNGQIDPDYFLNADIVLKHSNLRSASIVDARSMERFLAQVPEPREGIRSGHIPGSLCLPFSQLMDKGHIKPLSGLQEAFESLPLDQSKPIIFSCGSGVTACILLLGAYLIGYKNLSVYDGSWTEWGANPQLPIEP</sequence>
<dbReference type="Gene3D" id="3.40.250.10">
    <property type="entry name" value="Rhodanese-like domain"/>
    <property type="match status" value="2"/>
</dbReference>
<dbReference type="InterPro" id="IPR001763">
    <property type="entry name" value="Rhodanese-like_dom"/>
</dbReference>
<evidence type="ECO:0000256" key="3">
    <source>
        <dbReference type="SAM" id="Phobius"/>
    </source>
</evidence>
<keyword evidence="3" id="KW-1133">Transmembrane helix</keyword>
<organism evidence="5 6">
    <name type="scientific">Vibrio vulnificus</name>
    <dbReference type="NCBI Taxonomy" id="672"/>
    <lineage>
        <taxon>Bacteria</taxon>
        <taxon>Pseudomonadati</taxon>
        <taxon>Pseudomonadota</taxon>
        <taxon>Gammaproteobacteria</taxon>
        <taxon>Vibrionales</taxon>
        <taxon>Vibrionaceae</taxon>
        <taxon>Vibrio</taxon>
    </lineage>
</organism>
<name>A0A2S3QZ53_VIBVL</name>
<dbReference type="PROSITE" id="PS50206">
    <property type="entry name" value="RHODANESE_3"/>
    <property type="match status" value="2"/>
</dbReference>
<dbReference type="Pfam" id="PF00581">
    <property type="entry name" value="Rhodanese"/>
    <property type="match status" value="2"/>
</dbReference>
<keyword evidence="3" id="KW-0812">Transmembrane</keyword>
<dbReference type="FunFam" id="3.40.250.10:FF:000001">
    <property type="entry name" value="Sulfurtransferase"/>
    <property type="match status" value="1"/>
</dbReference>
<dbReference type="CDD" id="cd01449">
    <property type="entry name" value="TST_Repeat_2"/>
    <property type="match status" value="1"/>
</dbReference>
<dbReference type="SUPFAM" id="SSF52821">
    <property type="entry name" value="Rhodanese/Cell cycle control phosphatase"/>
    <property type="match status" value="2"/>
</dbReference>
<dbReference type="EMBL" id="PDGH01000124">
    <property type="protein sequence ID" value="POB44531.1"/>
    <property type="molecule type" value="Genomic_DNA"/>
</dbReference>
<feature type="domain" description="Rhodanese" evidence="4">
    <location>
        <begin position="15"/>
        <end position="131"/>
    </location>
</feature>
<dbReference type="OMA" id="NNNWFAS"/>
<evidence type="ECO:0000256" key="1">
    <source>
        <dbReference type="ARBA" id="ARBA00022679"/>
    </source>
</evidence>
<protein>
    <submittedName>
        <fullName evidence="5">Sulfurtransferase</fullName>
    </submittedName>
</protein>
<gene>
    <name evidence="5" type="ORF">CRN52_18185</name>
</gene>